<keyword evidence="2" id="KW-1185">Reference proteome</keyword>
<evidence type="ECO:0008006" key="3">
    <source>
        <dbReference type="Google" id="ProtNLM"/>
    </source>
</evidence>
<reference evidence="2" key="1">
    <citation type="journal article" date="2019" name="Int. J. Syst. Evol. Microbiol.">
        <title>The Global Catalogue of Microorganisms (GCM) 10K type strain sequencing project: providing services to taxonomists for standard genome sequencing and annotation.</title>
        <authorList>
            <consortium name="The Broad Institute Genomics Platform"/>
            <consortium name="The Broad Institute Genome Sequencing Center for Infectious Disease"/>
            <person name="Wu L."/>
            <person name="Ma J."/>
        </authorList>
    </citation>
    <scope>NUCLEOTIDE SEQUENCE [LARGE SCALE GENOMIC DNA]</scope>
    <source>
        <strain evidence="2">CGMCC 4.7323</strain>
    </source>
</reference>
<evidence type="ECO:0000313" key="2">
    <source>
        <dbReference type="Proteomes" id="UP000600080"/>
    </source>
</evidence>
<proteinExistence type="predicted"/>
<organism evidence="1 2">
    <name type="scientific">Streptomyces kronopolitis</name>
    <dbReference type="NCBI Taxonomy" id="1612435"/>
    <lineage>
        <taxon>Bacteria</taxon>
        <taxon>Bacillati</taxon>
        <taxon>Actinomycetota</taxon>
        <taxon>Actinomycetes</taxon>
        <taxon>Kitasatosporales</taxon>
        <taxon>Streptomycetaceae</taxon>
        <taxon>Streptomyces</taxon>
    </lineage>
</organism>
<accession>A0ABQ2JNG8</accession>
<dbReference type="Proteomes" id="UP000600080">
    <property type="component" value="Unassembled WGS sequence"/>
</dbReference>
<protein>
    <recommendedName>
        <fullName evidence="3">Enoyl-CoA hydratase</fullName>
    </recommendedName>
</protein>
<sequence>MLTSADFHAELAERYGWINRAVPDAELDEFVAGLAARMGNFPRDGLIAAKAAVNSVSLPTPAVVRADAALFQQLVRGEAAQQRTAELFKRGFQTRGPTELDLGAALGDLPAVD</sequence>
<comment type="caution">
    <text evidence="1">The sequence shown here is derived from an EMBL/GenBank/DDBJ whole genome shotgun (WGS) entry which is preliminary data.</text>
</comment>
<dbReference type="Gene3D" id="3.90.226.10">
    <property type="entry name" value="2-enoyl-CoA Hydratase, Chain A, domain 1"/>
    <property type="match status" value="1"/>
</dbReference>
<dbReference type="SUPFAM" id="SSF52096">
    <property type="entry name" value="ClpP/crotonase"/>
    <property type="match status" value="1"/>
</dbReference>
<evidence type="ECO:0000313" key="1">
    <source>
        <dbReference type="EMBL" id="GGN49321.1"/>
    </source>
</evidence>
<name>A0ABQ2JNG8_9ACTN</name>
<dbReference type="InterPro" id="IPR029045">
    <property type="entry name" value="ClpP/crotonase-like_dom_sf"/>
</dbReference>
<gene>
    <name evidence="1" type="ORF">GCM10012285_37320</name>
</gene>
<dbReference type="EMBL" id="BMND01000015">
    <property type="protein sequence ID" value="GGN49321.1"/>
    <property type="molecule type" value="Genomic_DNA"/>
</dbReference>